<protein>
    <submittedName>
        <fullName evidence="1">12972_t:CDS:1</fullName>
    </submittedName>
</protein>
<name>A0A9N9C3Q0_9GLOM</name>
<gene>
    <name evidence="1" type="ORF">ALEPTO_LOCUS7478</name>
</gene>
<dbReference type="AlphaFoldDB" id="A0A9N9C3Q0"/>
<organism evidence="1 2">
    <name type="scientific">Ambispora leptoticha</name>
    <dbReference type="NCBI Taxonomy" id="144679"/>
    <lineage>
        <taxon>Eukaryota</taxon>
        <taxon>Fungi</taxon>
        <taxon>Fungi incertae sedis</taxon>
        <taxon>Mucoromycota</taxon>
        <taxon>Glomeromycotina</taxon>
        <taxon>Glomeromycetes</taxon>
        <taxon>Archaeosporales</taxon>
        <taxon>Ambisporaceae</taxon>
        <taxon>Ambispora</taxon>
    </lineage>
</organism>
<sequence>MVNNDPNDKQNTGMSAAQGCKSYVFHADKNTSLRLIDTPGIGDARGIDQEKKNFENILKYISQHKHLNRICILLKPNNARLN</sequence>
<accession>A0A9N9C3Q0</accession>
<dbReference type="PANTHER" id="PTHR32046">
    <property type="entry name" value="G DOMAIN-CONTAINING PROTEIN"/>
    <property type="match status" value="1"/>
</dbReference>
<reference evidence="1" key="1">
    <citation type="submission" date="2021-06" db="EMBL/GenBank/DDBJ databases">
        <authorList>
            <person name="Kallberg Y."/>
            <person name="Tangrot J."/>
            <person name="Rosling A."/>
        </authorList>
    </citation>
    <scope>NUCLEOTIDE SEQUENCE</scope>
    <source>
        <strain evidence="1">FL130A</strain>
    </source>
</reference>
<dbReference type="OrthoDB" id="2440873at2759"/>
<proteinExistence type="predicted"/>
<comment type="caution">
    <text evidence="1">The sequence shown here is derived from an EMBL/GenBank/DDBJ whole genome shotgun (WGS) entry which is preliminary data.</text>
</comment>
<evidence type="ECO:0000313" key="1">
    <source>
        <dbReference type="EMBL" id="CAG8585816.1"/>
    </source>
</evidence>
<feature type="non-terminal residue" evidence="1">
    <location>
        <position position="82"/>
    </location>
</feature>
<dbReference type="Proteomes" id="UP000789508">
    <property type="component" value="Unassembled WGS sequence"/>
</dbReference>
<dbReference type="PANTHER" id="PTHR32046:SF11">
    <property type="entry name" value="IMMUNE-ASSOCIATED NUCLEOTIDE-BINDING PROTEIN 10-LIKE"/>
    <property type="match status" value="1"/>
</dbReference>
<dbReference type="EMBL" id="CAJVPS010003276">
    <property type="protein sequence ID" value="CAG8585816.1"/>
    <property type="molecule type" value="Genomic_DNA"/>
</dbReference>
<dbReference type="InterPro" id="IPR027417">
    <property type="entry name" value="P-loop_NTPase"/>
</dbReference>
<dbReference type="Gene3D" id="3.40.50.300">
    <property type="entry name" value="P-loop containing nucleotide triphosphate hydrolases"/>
    <property type="match status" value="1"/>
</dbReference>
<keyword evidence="2" id="KW-1185">Reference proteome</keyword>
<evidence type="ECO:0000313" key="2">
    <source>
        <dbReference type="Proteomes" id="UP000789508"/>
    </source>
</evidence>